<reference evidence="4" key="1">
    <citation type="submission" date="2017-09" db="EMBL/GenBank/DDBJ databases">
        <authorList>
            <person name="Varghese N."/>
            <person name="Submissions S."/>
        </authorList>
    </citation>
    <scope>NUCLEOTIDE SEQUENCE [LARGE SCALE GENOMIC DNA]</scope>
    <source>
        <strain evidence="4">C7</strain>
    </source>
</reference>
<evidence type="ECO:0000259" key="2">
    <source>
        <dbReference type="Pfam" id="PF05901"/>
    </source>
</evidence>
<dbReference type="EMBL" id="OCTN01000002">
    <property type="protein sequence ID" value="SOH93957.1"/>
    <property type="molecule type" value="Genomic_DNA"/>
</dbReference>
<feature type="domain" description="Excalibur calcium-binding" evidence="2">
    <location>
        <begin position="101"/>
        <end position="139"/>
    </location>
</feature>
<keyword evidence="4" id="KW-1185">Reference proteome</keyword>
<organism evidence="3 4">
    <name type="scientific">Pontivivens marinum</name>
    <dbReference type="NCBI Taxonomy" id="1690039"/>
    <lineage>
        <taxon>Bacteria</taxon>
        <taxon>Pseudomonadati</taxon>
        <taxon>Pseudomonadota</taxon>
        <taxon>Alphaproteobacteria</taxon>
        <taxon>Rhodobacterales</taxon>
        <taxon>Paracoccaceae</taxon>
        <taxon>Pontivivens</taxon>
    </lineage>
</organism>
<evidence type="ECO:0000313" key="3">
    <source>
        <dbReference type="EMBL" id="SOH93957.1"/>
    </source>
</evidence>
<dbReference type="Proteomes" id="UP000220034">
    <property type="component" value="Unassembled WGS sequence"/>
</dbReference>
<accession>A0A2C9CRS7</accession>
<protein>
    <submittedName>
        <fullName evidence="3">Excalibur calcium-binding domain-containing protein</fullName>
    </submittedName>
</protein>
<evidence type="ECO:0000256" key="1">
    <source>
        <dbReference type="SAM" id="SignalP"/>
    </source>
</evidence>
<proteinExistence type="predicted"/>
<gene>
    <name evidence="3" type="ORF">SAMN06273572_102636</name>
</gene>
<sequence length="189" mass="20365">MMKSIYPALILLTSCSAILESHTPTASWPDITTQSSSTLCSAYRSEAVPNRTKLMIETELAARNQRQCLGANYGTYSAANIGLALYPRPNASYPTSPSDLRNCDDFSSGAQAQSFFLANGGPTRDPNNLDSDGDGLACEWGTQARQLSTYRPPEITPVRPRSSSSRCYTGPRGGRYTITASGNRNYGGC</sequence>
<dbReference type="PROSITE" id="PS51257">
    <property type="entry name" value="PROKAR_LIPOPROTEIN"/>
    <property type="match status" value="1"/>
</dbReference>
<name>A0A2C9CRS7_9RHOB</name>
<feature type="chain" id="PRO_5012316138" evidence="1">
    <location>
        <begin position="20"/>
        <end position="189"/>
    </location>
</feature>
<dbReference type="InterPro" id="IPR008613">
    <property type="entry name" value="Excalibur_Ca-bd_domain"/>
</dbReference>
<dbReference type="OrthoDB" id="7951357at2"/>
<dbReference type="AlphaFoldDB" id="A0A2C9CRS7"/>
<evidence type="ECO:0000313" key="4">
    <source>
        <dbReference type="Proteomes" id="UP000220034"/>
    </source>
</evidence>
<keyword evidence="1" id="KW-0732">Signal</keyword>
<dbReference type="Pfam" id="PF05901">
    <property type="entry name" value="Excalibur"/>
    <property type="match status" value="1"/>
</dbReference>
<feature type="signal peptide" evidence="1">
    <location>
        <begin position="1"/>
        <end position="19"/>
    </location>
</feature>